<sequence length="330" mass="37517">MSGHRETNPYFVSFSDQQPPHEVPHPRLHRQYEYPQQLPTPTPHSPPPPQPSSPPHQTPHRTPTPHVPPPQHGTRTRLPRQGRKTDRVPLRPPPQQTQTPLPRQGPETDHYPVHQTPHYATQPSPDEPTPPSSKLRMPHQRKTPPYTWLLGVVCALFWIAVVLGGLVVLVVYLLFRPRGPKFDIAATSLNAAYLDMGYLLNADMTILANFTNPSKKATVDFHYIYVNLYFGNTLVSTTYVEPFKAMKAESAFRNVHLVSSQVGLPLRERQKMMQQIEGNRIRFEVKASLRTRSNLGSLFRYSYWLFGHCLIEVTGPPSGVLVGKKCMTKR</sequence>
<accession>A0ACC0LII5</accession>
<protein>
    <submittedName>
        <fullName evidence="1">Uncharacterized protein</fullName>
    </submittedName>
</protein>
<dbReference type="EMBL" id="CM046399">
    <property type="protein sequence ID" value="KAI8528114.1"/>
    <property type="molecule type" value="Genomic_DNA"/>
</dbReference>
<dbReference type="Proteomes" id="UP001062846">
    <property type="component" value="Chromosome 12"/>
</dbReference>
<gene>
    <name evidence="1" type="ORF">RHMOL_Rhmol12G0126100</name>
</gene>
<reference evidence="1" key="1">
    <citation type="submission" date="2022-02" db="EMBL/GenBank/DDBJ databases">
        <title>Plant Genome Project.</title>
        <authorList>
            <person name="Zhang R.-G."/>
        </authorList>
    </citation>
    <scope>NUCLEOTIDE SEQUENCE</scope>
    <source>
        <strain evidence="1">AT1</strain>
    </source>
</reference>
<proteinExistence type="predicted"/>
<comment type="caution">
    <text evidence="1">The sequence shown here is derived from an EMBL/GenBank/DDBJ whole genome shotgun (WGS) entry which is preliminary data.</text>
</comment>
<organism evidence="1 2">
    <name type="scientific">Rhododendron molle</name>
    <name type="common">Chinese azalea</name>
    <name type="synonym">Azalea mollis</name>
    <dbReference type="NCBI Taxonomy" id="49168"/>
    <lineage>
        <taxon>Eukaryota</taxon>
        <taxon>Viridiplantae</taxon>
        <taxon>Streptophyta</taxon>
        <taxon>Embryophyta</taxon>
        <taxon>Tracheophyta</taxon>
        <taxon>Spermatophyta</taxon>
        <taxon>Magnoliopsida</taxon>
        <taxon>eudicotyledons</taxon>
        <taxon>Gunneridae</taxon>
        <taxon>Pentapetalae</taxon>
        <taxon>asterids</taxon>
        <taxon>Ericales</taxon>
        <taxon>Ericaceae</taxon>
        <taxon>Ericoideae</taxon>
        <taxon>Rhodoreae</taxon>
        <taxon>Rhododendron</taxon>
    </lineage>
</organism>
<keyword evidence="2" id="KW-1185">Reference proteome</keyword>
<name>A0ACC0LII5_RHOML</name>
<evidence type="ECO:0000313" key="1">
    <source>
        <dbReference type="EMBL" id="KAI8528114.1"/>
    </source>
</evidence>
<evidence type="ECO:0000313" key="2">
    <source>
        <dbReference type="Proteomes" id="UP001062846"/>
    </source>
</evidence>